<dbReference type="OrthoDB" id="410831at2759"/>
<accession>A0A1Q9D686</accession>
<proteinExistence type="predicted"/>
<evidence type="ECO:0000313" key="1">
    <source>
        <dbReference type="EMBL" id="OLP90705.1"/>
    </source>
</evidence>
<organism evidence="1 2">
    <name type="scientific">Symbiodinium microadriaticum</name>
    <name type="common">Dinoflagellate</name>
    <name type="synonym">Zooxanthella microadriatica</name>
    <dbReference type="NCBI Taxonomy" id="2951"/>
    <lineage>
        <taxon>Eukaryota</taxon>
        <taxon>Sar</taxon>
        <taxon>Alveolata</taxon>
        <taxon>Dinophyceae</taxon>
        <taxon>Suessiales</taxon>
        <taxon>Symbiodiniaceae</taxon>
        <taxon>Symbiodinium</taxon>
    </lineage>
</organism>
<dbReference type="EMBL" id="LSRX01000698">
    <property type="protein sequence ID" value="OLP90705.1"/>
    <property type="molecule type" value="Genomic_DNA"/>
</dbReference>
<reference evidence="1 2" key="1">
    <citation type="submission" date="2016-02" db="EMBL/GenBank/DDBJ databases">
        <title>Genome analysis of coral dinoflagellate symbionts highlights evolutionary adaptations to a symbiotic lifestyle.</title>
        <authorList>
            <person name="Aranda M."/>
            <person name="Li Y."/>
            <person name="Liew Y.J."/>
            <person name="Baumgarten S."/>
            <person name="Simakov O."/>
            <person name="Wilson M."/>
            <person name="Piel J."/>
            <person name="Ashoor H."/>
            <person name="Bougouffa S."/>
            <person name="Bajic V.B."/>
            <person name="Ryu T."/>
            <person name="Ravasi T."/>
            <person name="Bayer T."/>
            <person name="Micklem G."/>
            <person name="Kim H."/>
            <person name="Bhak J."/>
            <person name="Lajeunesse T.C."/>
            <person name="Voolstra C.R."/>
        </authorList>
    </citation>
    <scope>NUCLEOTIDE SEQUENCE [LARGE SCALE GENOMIC DNA]</scope>
    <source>
        <strain evidence="1 2">CCMP2467</strain>
    </source>
</reference>
<gene>
    <name evidence="1" type="ORF">AK812_SmicGene27677</name>
</gene>
<dbReference type="Proteomes" id="UP000186817">
    <property type="component" value="Unassembled WGS sequence"/>
</dbReference>
<dbReference type="AlphaFoldDB" id="A0A1Q9D686"/>
<evidence type="ECO:0000313" key="2">
    <source>
        <dbReference type="Proteomes" id="UP000186817"/>
    </source>
</evidence>
<protein>
    <recommendedName>
        <fullName evidence="3">RAP domain-containing protein</fullName>
    </recommendedName>
</protein>
<comment type="caution">
    <text evidence="1">The sequence shown here is derived from an EMBL/GenBank/DDBJ whole genome shotgun (WGS) entry which is preliminary data.</text>
</comment>
<name>A0A1Q9D686_SYMMI</name>
<evidence type="ECO:0008006" key="3">
    <source>
        <dbReference type="Google" id="ProtNLM"/>
    </source>
</evidence>
<keyword evidence="2" id="KW-1185">Reference proteome</keyword>
<sequence>MLAGSSYPSCGIGFKVQVSLREIQRPRSGTVSNTFSNCRVQNFERPQPVPDLTQKLELEFLETIESSWATGQSEKELWGQYAKRAEELLITMPLDRILRVLKAFVLARFRSADLLNRIGSELAREVKSASSTRLCQVFHWIARAGLRDQSLMCLMGNEALFRLSDDFVLDMYVEVMNVHARLDVRNPRLVGAILREMAPFFRELSKDQCTAVIPLTVMSVFSDEARVAYLSRCAELNMGLPVRMTKPDVLRQFRLLEDCLRLDYHPTVLPAQVQLWLQNLKAESEAHDAIVPTPLSDVEQDILRVLEQELDVAVTPILQDSVLTLHLVLGKTVLQVMDAYDDYYVTPAMGGQRLVRAETKLLQRLIWRRGWRLLTLDAEEWKKLTDDIYKKDPAHCPRSTAELPPGCLSEGPAGRALDPRTAQHPATMISAELAEERFHRFP</sequence>